<dbReference type="EMBL" id="CP022753">
    <property type="protein sequence ID" value="ASU86198.1"/>
    <property type="molecule type" value="Genomic_DNA"/>
</dbReference>
<proteinExistence type="inferred from homology"/>
<comment type="similarity">
    <text evidence="2">Belongs to the CDP-alcohol phosphatidyltransferase class-I family.</text>
</comment>
<dbReference type="PROSITE" id="PS00379">
    <property type="entry name" value="CDP_ALCOHOL_P_TRANSF"/>
    <property type="match status" value="1"/>
</dbReference>
<dbReference type="AlphaFoldDB" id="A0A223SDH7"/>
<name>A0A223SDH7_9ACTN</name>
<gene>
    <name evidence="4" type="ORF">CDO52_13500</name>
</gene>
<organism evidence="4 5">
    <name type="scientific">Nocardiopsis gilva YIM 90087</name>
    <dbReference type="NCBI Taxonomy" id="1235441"/>
    <lineage>
        <taxon>Bacteria</taxon>
        <taxon>Bacillati</taxon>
        <taxon>Actinomycetota</taxon>
        <taxon>Actinomycetes</taxon>
        <taxon>Streptosporangiales</taxon>
        <taxon>Nocardiopsidaceae</taxon>
        <taxon>Nocardiopsis</taxon>
    </lineage>
</organism>
<evidence type="ECO:0000256" key="3">
    <source>
        <dbReference type="SAM" id="MobiDB-lite"/>
    </source>
</evidence>
<accession>A0A223SDH7</accession>
<dbReference type="Pfam" id="PF01066">
    <property type="entry name" value="CDP-OH_P_transf"/>
    <property type="match status" value="1"/>
</dbReference>
<reference evidence="4 5" key="1">
    <citation type="submission" date="2017-08" db="EMBL/GenBank/DDBJ databases">
        <title>The complete genome sequence of Nocardiopsis gilva YIM 90087.</title>
        <authorList>
            <person name="Yin M."/>
            <person name="Tang S."/>
        </authorList>
    </citation>
    <scope>NUCLEOTIDE SEQUENCE [LARGE SCALE GENOMIC DNA]</scope>
    <source>
        <strain evidence="4 5">YIM 90087</strain>
    </source>
</reference>
<dbReference type="GO" id="GO:0008654">
    <property type="term" value="P:phospholipid biosynthetic process"/>
    <property type="evidence" value="ECO:0007669"/>
    <property type="project" value="InterPro"/>
</dbReference>
<evidence type="ECO:0000313" key="5">
    <source>
        <dbReference type="Proteomes" id="UP000215005"/>
    </source>
</evidence>
<dbReference type="InterPro" id="IPR048254">
    <property type="entry name" value="CDP_ALCOHOL_P_TRANSF_CS"/>
</dbReference>
<dbReference type="InterPro" id="IPR043130">
    <property type="entry name" value="CDP-OH_PTrfase_TM_dom"/>
</dbReference>
<dbReference type="Gene3D" id="1.20.120.1760">
    <property type="match status" value="1"/>
</dbReference>
<evidence type="ECO:0000256" key="2">
    <source>
        <dbReference type="RuleBase" id="RU003750"/>
    </source>
</evidence>
<dbReference type="InterPro" id="IPR000462">
    <property type="entry name" value="CDP-OH_P_trans"/>
</dbReference>
<dbReference type="GO" id="GO:0016780">
    <property type="term" value="F:phosphotransferase activity, for other substituted phosphate groups"/>
    <property type="evidence" value="ECO:0007669"/>
    <property type="project" value="InterPro"/>
</dbReference>
<evidence type="ECO:0000256" key="1">
    <source>
        <dbReference type="ARBA" id="ARBA00022679"/>
    </source>
</evidence>
<evidence type="ECO:0000313" key="4">
    <source>
        <dbReference type="EMBL" id="ASU86198.1"/>
    </source>
</evidence>
<keyword evidence="5" id="KW-1185">Reference proteome</keyword>
<dbReference type="GO" id="GO:0016020">
    <property type="term" value="C:membrane"/>
    <property type="evidence" value="ECO:0007669"/>
    <property type="project" value="InterPro"/>
</dbReference>
<dbReference type="KEGG" id="ngv:CDO52_13500"/>
<protein>
    <recommendedName>
        <fullName evidence="6">CDP-alcohol phosphatidyltransferase</fullName>
    </recommendedName>
</protein>
<keyword evidence="1 2" id="KW-0808">Transferase</keyword>
<sequence>MGAGDGSSRRRTDALLTGLREGGWRPRAWAAFAARATAWSAREAARRPQAAAEATALHAAFLCAARDGRGRARAAASWLLAITHLGMLEGRTRLSVADTLTLLRANLPALSDGAWTGPAALATDFLDGRLARRTGTASPFGAYADALADASFWIPYALRHEPDPRWRGALIGAWVLPLAGATAAAFARGRMVDVPRIRGLHPATAVEAAIVARRLRPGFVPGRPGTSRARSCPRSWNPPFPPHSRHCTSTAP</sequence>
<dbReference type="Proteomes" id="UP000215005">
    <property type="component" value="Chromosome"/>
</dbReference>
<feature type="region of interest" description="Disordered" evidence="3">
    <location>
        <begin position="221"/>
        <end position="252"/>
    </location>
</feature>
<evidence type="ECO:0008006" key="6">
    <source>
        <dbReference type="Google" id="ProtNLM"/>
    </source>
</evidence>